<dbReference type="GO" id="GO:0016491">
    <property type="term" value="F:oxidoreductase activity"/>
    <property type="evidence" value="ECO:0007669"/>
    <property type="project" value="UniProtKB-KW"/>
</dbReference>
<name>A0A9X1FZ38_9RHOB</name>
<evidence type="ECO:0000256" key="1">
    <source>
        <dbReference type="ARBA" id="ARBA00022630"/>
    </source>
</evidence>
<feature type="domain" description="Nitroreductase" evidence="5">
    <location>
        <begin position="25"/>
        <end position="180"/>
    </location>
</feature>
<accession>A0A9X1FZ38</accession>
<dbReference type="PIRSF" id="PIRSF005426">
    <property type="entry name" value="Frp"/>
    <property type="match status" value="1"/>
</dbReference>
<evidence type="ECO:0000313" key="7">
    <source>
        <dbReference type="Proteomes" id="UP001138661"/>
    </source>
</evidence>
<gene>
    <name evidence="6" type="ORF">KX928_19760</name>
</gene>
<keyword evidence="4" id="KW-0521">NADP</keyword>
<keyword evidence="3 4" id="KW-0560">Oxidoreductase</keyword>
<dbReference type="Proteomes" id="UP001138661">
    <property type="component" value="Unassembled WGS sequence"/>
</dbReference>
<evidence type="ECO:0000259" key="5">
    <source>
        <dbReference type="Pfam" id="PF00881"/>
    </source>
</evidence>
<dbReference type="PANTHER" id="PTHR43425">
    <property type="entry name" value="OXYGEN-INSENSITIVE NADPH NITROREDUCTASE"/>
    <property type="match status" value="1"/>
</dbReference>
<evidence type="ECO:0000313" key="6">
    <source>
        <dbReference type="EMBL" id="MBW4710027.1"/>
    </source>
</evidence>
<keyword evidence="1 4" id="KW-0285">Flavoprotein</keyword>
<reference evidence="6" key="1">
    <citation type="submission" date="2021-07" db="EMBL/GenBank/DDBJ databases">
        <title>Roseobacter insulae sp. nov., isolated from a tidal flat.</title>
        <authorList>
            <person name="Park S."/>
            <person name="Yoon J.-H."/>
        </authorList>
    </citation>
    <scope>NUCLEOTIDE SEQUENCE</scope>
    <source>
        <strain evidence="6">YSTF-M11</strain>
    </source>
</reference>
<sequence length="254" mass="27952">MFADRFGQAPTVPEALREHRILNNIARRSSCRAFAPQGPDTNTLETLCAAALCAPSKSDLQQRDIVIVSDAAVLRQLKSLLRAQAWIEGAPAMVVFLANNRRQRQVQDLHGQPFPNDHLDAFFNASLDAGIALAFFMAAAESAGLGCCPISTIRNHLDQVAELLELPDHVFPVAGLAVGYPAQASAVSPRLSLNATVHHNRFHETRPEQIVGYDARRLKDDKSPGWSEAKAKMYAAPQRTDFAEFIRRIGFKLD</sequence>
<dbReference type="InterPro" id="IPR016446">
    <property type="entry name" value="Flavin_OxRdtase_Frp"/>
</dbReference>
<dbReference type="Pfam" id="PF00881">
    <property type="entry name" value="Nitroreductase"/>
    <property type="match status" value="1"/>
</dbReference>
<comment type="caution">
    <text evidence="6">The sequence shown here is derived from an EMBL/GenBank/DDBJ whole genome shotgun (WGS) entry which is preliminary data.</text>
</comment>
<dbReference type="AlphaFoldDB" id="A0A9X1FZ38"/>
<dbReference type="PANTHER" id="PTHR43425:SF2">
    <property type="entry name" value="OXYGEN-INSENSITIVE NADPH NITROREDUCTASE"/>
    <property type="match status" value="1"/>
</dbReference>
<proteinExistence type="inferred from homology"/>
<evidence type="ECO:0000256" key="4">
    <source>
        <dbReference type="PIRNR" id="PIRNR005426"/>
    </source>
</evidence>
<dbReference type="InterPro" id="IPR029479">
    <property type="entry name" value="Nitroreductase"/>
</dbReference>
<dbReference type="EMBL" id="JAHXDN010000006">
    <property type="protein sequence ID" value="MBW4710027.1"/>
    <property type="molecule type" value="Genomic_DNA"/>
</dbReference>
<evidence type="ECO:0000256" key="2">
    <source>
        <dbReference type="ARBA" id="ARBA00022643"/>
    </source>
</evidence>
<comment type="similarity">
    <text evidence="4">Belongs to the flavin oxidoreductase frp family.</text>
</comment>
<keyword evidence="7" id="KW-1185">Reference proteome</keyword>
<protein>
    <submittedName>
        <fullName evidence="6">Nitroreductase family protein</fullName>
    </submittedName>
</protein>
<organism evidence="6 7">
    <name type="scientific">Roseobacter insulae</name>
    <dbReference type="NCBI Taxonomy" id="2859783"/>
    <lineage>
        <taxon>Bacteria</taxon>
        <taxon>Pseudomonadati</taxon>
        <taxon>Pseudomonadota</taxon>
        <taxon>Alphaproteobacteria</taxon>
        <taxon>Rhodobacterales</taxon>
        <taxon>Roseobacteraceae</taxon>
        <taxon>Roseobacter</taxon>
    </lineage>
</organism>
<evidence type="ECO:0000256" key="3">
    <source>
        <dbReference type="ARBA" id="ARBA00023002"/>
    </source>
</evidence>
<keyword evidence="2 4" id="KW-0288">FMN</keyword>